<proteinExistence type="predicted"/>
<dbReference type="GO" id="GO:0003677">
    <property type="term" value="F:DNA binding"/>
    <property type="evidence" value="ECO:0007669"/>
    <property type="project" value="UniProtKB-KW"/>
</dbReference>
<reference evidence="3 4" key="1">
    <citation type="submission" date="2018-07" db="EMBL/GenBank/DDBJ databases">
        <title>Genomic Encyclopedia of Type Strains, Phase IV (KMG-IV): sequencing the most valuable type-strain genomes for metagenomic binning, comparative biology and taxonomic classification.</title>
        <authorList>
            <person name="Goeker M."/>
        </authorList>
    </citation>
    <scope>NUCLEOTIDE SEQUENCE [LARGE SCALE GENOMIC DNA]</scope>
    <source>
        <strain evidence="3 4">DSM 27016</strain>
    </source>
</reference>
<dbReference type="InterPro" id="IPR001387">
    <property type="entry name" value="Cro/C1-type_HTH"/>
</dbReference>
<dbReference type="SMART" id="SM00530">
    <property type="entry name" value="HTH_XRE"/>
    <property type="match status" value="1"/>
</dbReference>
<dbReference type="EMBL" id="QPJT01000002">
    <property type="protein sequence ID" value="RCX19981.1"/>
    <property type="molecule type" value="Genomic_DNA"/>
</dbReference>
<evidence type="ECO:0000313" key="3">
    <source>
        <dbReference type="EMBL" id="RCX19981.1"/>
    </source>
</evidence>
<sequence length="130" mass="15021">MSIFSDNLKRFRKKRGVSQQKLGQAVGKSRDAVAKYECGENEPDIQTLINLSRYYGLPVDSMITSDEYVVFKNHPGLAEFEKHLNDPDFIPYFRLAAKIMDYGIDVRDMDNYAEAMVRYANQSRKAKKRS</sequence>
<dbReference type="CDD" id="cd00093">
    <property type="entry name" value="HTH_XRE"/>
    <property type="match status" value="1"/>
</dbReference>
<evidence type="ECO:0000256" key="1">
    <source>
        <dbReference type="ARBA" id="ARBA00023125"/>
    </source>
</evidence>
<dbReference type="RefSeq" id="WP_170137997.1">
    <property type="nucleotide sequence ID" value="NZ_QPJT01000002.1"/>
</dbReference>
<dbReference type="Proteomes" id="UP000253034">
    <property type="component" value="Unassembled WGS sequence"/>
</dbReference>
<name>A0A369BEY1_9FIRM</name>
<organism evidence="3 4">
    <name type="scientific">Anaerobacterium chartisolvens</name>
    <dbReference type="NCBI Taxonomy" id="1297424"/>
    <lineage>
        <taxon>Bacteria</taxon>
        <taxon>Bacillati</taxon>
        <taxon>Bacillota</taxon>
        <taxon>Clostridia</taxon>
        <taxon>Eubacteriales</taxon>
        <taxon>Oscillospiraceae</taxon>
        <taxon>Anaerobacterium</taxon>
    </lineage>
</organism>
<dbReference type="PROSITE" id="PS50943">
    <property type="entry name" value="HTH_CROC1"/>
    <property type="match status" value="1"/>
</dbReference>
<evidence type="ECO:0000313" key="4">
    <source>
        <dbReference type="Proteomes" id="UP000253034"/>
    </source>
</evidence>
<protein>
    <submittedName>
        <fullName evidence="3">Transcriptional regulator with XRE-family HTH domain</fullName>
    </submittedName>
</protein>
<evidence type="ECO:0000259" key="2">
    <source>
        <dbReference type="PROSITE" id="PS50943"/>
    </source>
</evidence>
<keyword evidence="4" id="KW-1185">Reference proteome</keyword>
<feature type="domain" description="HTH cro/C1-type" evidence="2">
    <location>
        <begin position="8"/>
        <end position="62"/>
    </location>
</feature>
<dbReference type="SUPFAM" id="SSF47413">
    <property type="entry name" value="lambda repressor-like DNA-binding domains"/>
    <property type="match status" value="1"/>
</dbReference>
<dbReference type="AlphaFoldDB" id="A0A369BEY1"/>
<dbReference type="PANTHER" id="PTHR46558:SF4">
    <property type="entry name" value="DNA-BIDING PHAGE PROTEIN"/>
    <property type="match status" value="1"/>
</dbReference>
<dbReference type="Pfam" id="PF01381">
    <property type="entry name" value="HTH_3"/>
    <property type="match status" value="1"/>
</dbReference>
<keyword evidence="1" id="KW-0238">DNA-binding</keyword>
<dbReference type="Gene3D" id="1.10.260.40">
    <property type="entry name" value="lambda repressor-like DNA-binding domains"/>
    <property type="match status" value="1"/>
</dbReference>
<dbReference type="PANTHER" id="PTHR46558">
    <property type="entry name" value="TRACRIPTIONAL REGULATORY PROTEIN-RELATED-RELATED"/>
    <property type="match status" value="1"/>
</dbReference>
<gene>
    <name evidence="3" type="ORF">DFR58_10250</name>
</gene>
<accession>A0A369BEY1</accession>
<comment type="caution">
    <text evidence="3">The sequence shown here is derived from an EMBL/GenBank/DDBJ whole genome shotgun (WGS) entry which is preliminary data.</text>
</comment>
<dbReference type="InterPro" id="IPR010982">
    <property type="entry name" value="Lambda_DNA-bd_dom_sf"/>
</dbReference>